<protein>
    <submittedName>
        <fullName evidence="1">Uncharacterized protein</fullName>
    </submittedName>
</protein>
<dbReference type="RefSeq" id="WP_079263842.1">
    <property type="nucleotide sequence ID" value="NZ_VULY01000018.1"/>
</dbReference>
<organism evidence="1 2">
    <name type="scientific">Suipraeoptans intestinalis</name>
    <dbReference type="NCBI Taxonomy" id="2606628"/>
    <lineage>
        <taxon>Bacteria</taxon>
        <taxon>Bacillati</taxon>
        <taxon>Bacillota</taxon>
        <taxon>Clostridia</taxon>
        <taxon>Lachnospirales</taxon>
        <taxon>Lachnospiraceae</taxon>
        <taxon>Suipraeoptans</taxon>
    </lineage>
</organism>
<sequence>MKKYDWKNEYNPIRRTAKRLLSGEALTDGRPLSDLIELDEHTRKCLAFEATLTDRQIDMLQELGYLPVIMRQYGEECANCPYTLDERKHGICRRCAVFKK</sequence>
<comment type="caution">
    <text evidence="1">The sequence shown here is derived from an EMBL/GenBank/DDBJ whole genome shotgun (WGS) entry which is preliminary data.</text>
</comment>
<keyword evidence="2" id="KW-1185">Reference proteome</keyword>
<dbReference type="Proteomes" id="UP000434409">
    <property type="component" value="Unassembled WGS sequence"/>
</dbReference>
<dbReference type="EMBL" id="VULY01000018">
    <property type="protein sequence ID" value="MSR94569.1"/>
    <property type="molecule type" value="Genomic_DNA"/>
</dbReference>
<evidence type="ECO:0000313" key="2">
    <source>
        <dbReference type="Proteomes" id="UP000434409"/>
    </source>
</evidence>
<dbReference type="AlphaFoldDB" id="A0A6N7V1W9"/>
<evidence type="ECO:0000313" key="1">
    <source>
        <dbReference type="EMBL" id="MSR94569.1"/>
    </source>
</evidence>
<accession>A0A6N7V1W9</accession>
<name>A0A6N7V1W9_9FIRM</name>
<reference evidence="1 2" key="1">
    <citation type="submission" date="2019-08" db="EMBL/GenBank/DDBJ databases">
        <title>In-depth cultivation of the pig gut microbiome towards novel bacterial diversity and tailored functional studies.</title>
        <authorList>
            <person name="Wylensek D."/>
            <person name="Hitch T.C.A."/>
            <person name="Clavel T."/>
        </authorList>
    </citation>
    <scope>NUCLEOTIDE SEQUENCE [LARGE SCALE GENOMIC DNA]</scope>
    <source>
        <strain evidence="1 2">68-1-5</strain>
    </source>
</reference>
<gene>
    <name evidence="1" type="ORF">FYJ34_09950</name>
</gene>
<proteinExistence type="predicted"/>